<dbReference type="Proteomes" id="UP001153069">
    <property type="component" value="Unassembled WGS sequence"/>
</dbReference>
<dbReference type="InterPro" id="IPR026913">
    <property type="entry name" value="METTL24"/>
</dbReference>
<protein>
    <recommendedName>
        <fullName evidence="1">Methyltransferase domain-containing protein</fullName>
    </recommendedName>
</protein>
<organism evidence="2 3">
    <name type="scientific">Seminavis robusta</name>
    <dbReference type="NCBI Taxonomy" id="568900"/>
    <lineage>
        <taxon>Eukaryota</taxon>
        <taxon>Sar</taxon>
        <taxon>Stramenopiles</taxon>
        <taxon>Ochrophyta</taxon>
        <taxon>Bacillariophyta</taxon>
        <taxon>Bacillariophyceae</taxon>
        <taxon>Bacillariophycidae</taxon>
        <taxon>Naviculales</taxon>
        <taxon>Naviculaceae</taxon>
        <taxon>Seminavis</taxon>
    </lineage>
</organism>
<feature type="domain" description="Methyltransferase" evidence="1">
    <location>
        <begin position="71"/>
        <end position="333"/>
    </location>
</feature>
<dbReference type="Pfam" id="PF13383">
    <property type="entry name" value="Methyltransf_22"/>
    <property type="match status" value="1"/>
</dbReference>
<comment type="caution">
    <text evidence="2">The sequence shown here is derived from an EMBL/GenBank/DDBJ whole genome shotgun (WGS) entry which is preliminary data.</text>
</comment>
<sequence>MKISTTRDSSGNNDKSRILLAIVGLVFFLVGRFSERSSRGVVILEQSQAQPKQAQAQPRDRCSTKLQELEDQWNARRQARQSYTLGQDAQPLRHKQIKTDSNGAFDYFEPEAVCFDDERFGTSNSHATDFERYQGAFGDGPKFLCGVDRIIQQNGGCLIYTVGTNKNQIEFEKTASLNLKCEIHTFDPTISTQQYKGNDYSKFHEWGLGEEDPEKKQISLETVVQKLGHQNRTVDILKMDCEGCEYQVLKDAFQAMINGKLRINQVLVQFHATGMKRKKNPNADDRIYIVDTPQDFANMKALFQVADQANMRVFHKERNGWTCGGYACIEYAFASNEFLRRANSHYIC</sequence>
<dbReference type="InterPro" id="IPR025714">
    <property type="entry name" value="Methyltranfer_dom"/>
</dbReference>
<evidence type="ECO:0000313" key="3">
    <source>
        <dbReference type="Proteomes" id="UP001153069"/>
    </source>
</evidence>
<evidence type="ECO:0000259" key="1">
    <source>
        <dbReference type="Pfam" id="PF13383"/>
    </source>
</evidence>
<accession>A0A9N8DTT0</accession>
<evidence type="ECO:0000313" key="2">
    <source>
        <dbReference type="EMBL" id="CAB9508200.1"/>
    </source>
</evidence>
<dbReference type="InterPro" id="IPR029063">
    <property type="entry name" value="SAM-dependent_MTases_sf"/>
</dbReference>
<proteinExistence type="predicted"/>
<gene>
    <name evidence="2" type="ORF">SEMRO_337_G120610.1</name>
</gene>
<keyword evidence="3" id="KW-1185">Reference proteome</keyword>
<dbReference type="PANTHER" id="PTHR32026">
    <property type="entry name" value="METHYLTRANSFERASE-LIKE PROTEIN 24"/>
    <property type="match status" value="1"/>
</dbReference>
<name>A0A9N8DTT0_9STRA</name>
<dbReference type="OrthoDB" id="46876at2759"/>
<dbReference type="EMBL" id="CAICTM010000336">
    <property type="protein sequence ID" value="CAB9508200.1"/>
    <property type="molecule type" value="Genomic_DNA"/>
</dbReference>
<dbReference type="Gene3D" id="3.40.50.150">
    <property type="entry name" value="Vaccinia Virus protein VP39"/>
    <property type="match status" value="1"/>
</dbReference>
<dbReference type="PANTHER" id="PTHR32026:SF10">
    <property type="entry name" value="METHYLTRANSFERASE-LIKE PROTEIN 24-RELATED"/>
    <property type="match status" value="1"/>
</dbReference>
<dbReference type="AlphaFoldDB" id="A0A9N8DTT0"/>
<reference evidence="2" key="1">
    <citation type="submission" date="2020-06" db="EMBL/GenBank/DDBJ databases">
        <authorList>
            <consortium name="Plant Systems Biology data submission"/>
        </authorList>
    </citation>
    <scope>NUCLEOTIDE SEQUENCE</scope>
    <source>
        <strain evidence="2">D6</strain>
    </source>
</reference>